<keyword evidence="3 5" id="KW-1133">Transmembrane helix</keyword>
<feature type="transmembrane region" description="Helical" evidence="5">
    <location>
        <begin position="168"/>
        <end position="186"/>
    </location>
</feature>
<dbReference type="Pfam" id="PF04932">
    <property type="entry name" value="Wzy_C"/>
    <property type="match status" value="1"/>
</dbReference>
<proteinExistence type="predicted"/>
<reference evidence="7 8" key="1">
    <citation type="submission" date="2020-01" db="EMBL/GenBank/DDBJ databases">
        <title>Genome analysis of Anaerocolumna sp. CBA3638.</title>
        <authorList>
            <person name="Kim J."/>
            <person name="Roh S.W."/>
        </authorList>
    </citation>
    <scope>NUCLEOTIDE SEQUENCE [LARGE SCALE GENOMIC DNA]</scope>
    <source>
        <strain evidence="7 8">CBA3638</strain>
    </source>
</reference>
<feature type="transmembrane region" description="Helical" evidence="5">
    <location>
        <begin position="372"/>
        <end position="390"/>
    </location>
</feature>
<feature type="transmembrane region" description="Helical" evidence="5">
    <location>
        <begin position="236"/>
        <end position="254"/>
    </location>
</feature>
<gene>
    <name evidence="7" type="ORF">Ana3638_02035</name>
</gene>
<dbReference type="GO" id="GO:0016020">
    <property type="term" value="C:membrane"/>
    <property type="evidence" value="ECO:0007669"/>
    <property type="project" value="UniProtKB-SubCell"/>
</dbReference>
<evidence type="ECO:0000256" key="2">
    <source>
        <dbReference type="ARBA" id="ARBA00022692"/>
    </source>
</evidence>
<feature type="transmembrane region" description="Helical" evidence="5">
    <location>
        <begin position="74"/>
        <end position="92"/>
    </location>
</feature>
<feature type="transmembrane region" description="Helical" evidence="5">
    <location>
        <begin position="33"/>
        <end position="62"/>
    </location>
</feature>
<evidence type="ECO:0000259" key="6">
    <source>
        <dbReference type="Pfam" id="PF04932"/>
    </source>
</evidence>
<dbReference type="EMBL" id="CP048000">
    <property type="protein sequence ID" value="QHQ59725.1"/>
    <property type="molecule type" value="Genomic_DNA"/>
</dbReference>
<dbReference type="PANTHER" id="PTHR37422:SF13">
    <property type="entry name" value="LIPOPOLYSACCHARIDE BIOSYNTHESIS PROTEIN PA4999-RELATED"/>
    <property type="match status" value="1"/>
</dbReference>
<feature type="transmembrane region" description="Helical" evidence="5">
    <location>
        <begin position="126"/>
        <end position="148"/>
    </location>
</feature>
<dbReference type="RefSeq" id="WP_161836562.1">
    <property type="nucleotide sequence ID" value="NZ_CP048000.1"/>
</dbReference>
<dbReference type="InterPro" id="IPR051533">
    <property type="entry name" value="WaaL-like"/>
</dbReference>
<keyword evidence="8" id="KW-1185">Reference proteome</keyword>
<dbReference type="Proteomes" id="UP000464314">
    <property type="component" value="Chromosome"/>
</dbReference>
<keyword evidence="2 5" id="KW-0812">Transmembrane</keyword>
<feature type="transmembrane region" description="Helical" evidence="5">
    <location>
        <begin position="316"/>
        <end position="336"/>
    </location>
</feature>
<protein>
    <recommendedName>
        <fullName evidence="6">O-antigen ligase-related domain-containing protein</fullName>
    </recommendedName>
</protein>
<evidence type="ECO:0000256" key="5">
    <source>
        <dbReference type="SAM" id="Phobius"/>
    </source>
</evidence>
<accession>A0A6P1TJB3</accession>
<dbReference type="KEGG" id="anr:Ana3638_02035"/>
<dbReference type="InterPro" id="IPR007016">
    <property type="entry name" value="O-antigen_ligase-rel_domated"/>
</dbReference>
<dbReference type="AlphaFoldDB" id="A0A6P1TJB3"/>
<organism evidence="7 8">
    <name type="scientific">Anaerocolumna sedimenticola</name>
    <dbReference type="NCBI Taxonomy" id="2696063"/>
    <lineage>
        <taxon>Bacteria</taxon>
        <taxon>Bacillati</taxon>
        <taxon>Bacillota</taxon>
        <taxon>Clostridia</taxon>
        <taxon>Lachnospirales</taxon>
        <taxon>Lachnospiraceae</taxon>
        <taxon>Anaerocolumna</taxon>
    </lineage>
</organism>
<feature type="transmembrane region" description="Helical" evidence="5">
    <location>
        <begin position="193"/>
        <end position="208"/>
    </location>
</feature>
<feature type="transmembrane region" description="Helical" evidence="5">
    <location>
        <begin position="98"/>
        <end position="114"/>
    </location>
</feature>
<dbReference type="PANTHER" id="PTHR37422">
    <property type="entry name" value="TEICHURONIC ACID BIOSYNTHESIS PROTEIN TUAE"/>
    <property type="match status" value="1"/>
</dbReference>
<name>A0A6P1TJB3_9FIRM</name>
<comment type="subcellular location">
    <subcellularLocation>
        <location evidence="1">Membrane</location>
        <topology evidence="1">Multi-pass membrane protein</topology>
    </subcellularLocation>
</comment>
<feature type="transmembrane region" description="Helical" evidence="5">
    <location>
        <begin position="214"/>
        <end position="229"/>
    </location>
</feature>
<evidence type="ECO:0000256" key="1">
    <source>
        <dbReference type="ARBA" id="ARBA00004141"/>
    </source>
</evidence>
<keyword evidence="4 5" id="KW-0472">Membrane</keyword>
<evidence type="ECO:0000313" key="8">
    <source>
        <dbReference type="Proteomes" id="UP000464314"/>
    </source>
</evidence>
<evidence type="ECO:0000256" key="4">
    <source>
        <dbReference type="ARBA" id="ARBA00023136"/>
    </source>
</evidence>
<feature type="transmembrane region" description="Helical" evidence="5">
    <location>
        <begin position="348"/>
        <end position="366"/>
    </location>
</feature>
<feature type="domain" description="O-antigen ligase-related" evidence="6">
    <location>
        <begin position="200"/>
        <end position="328"/>
    </location>
</feature>
<sequence>MLTIYSLLKRGIIIEKKAAIRRQIDDSLTYTNIIIMTVTSIFLPYIFAGILLVGLGIYLVLNKQTRKIIFAQRYSKYIFLFLAFYLIVALLYGNWFGVGAGFGLILAMFIGLFQRSFMTRELYERVLTLVCLLSITSSSCAISQKFVISLLDDFYNYDRISAMFLHPNYFGTITATVIIICAYKIFTNQGLKWLYYVIGILNVVSIYLCESMFAWVEVFVGISVLLIILKKWRLFSAWVFVAFTGVFIIFALNIDLIPRLSDAEETLRLRFKIWNFVVHEIKKSPLIGHGSMSCAFLSSKNHKLIPHSHSIYLDSLINYGIIGTVIILVSFVKYLYSILTICFKDKQTVITSLILAVTAAAFVHGVTDLTLFWIQTLPLFIFILSGIGTFENREEKRLFNLLIRQRYSE</sequence>
<evidence type="ECO:0000313" key="7">
    <source>
        <dbReference type="EMBL" id="QHQ59725.1"/>
    </source>
</evidence>
<evidence type="ECO:0000256" key="3">
    <source>
        <dbReference type="ARBA" id="ARBA00022989"/>
    </source>
</evidence>